<name>A0A7J6X3X8_THATH</name>
<reference evidence="1 2" key="1">
    <citation type="submission" date="2020-06" db="EMBL/GenBank/DDBJ databases">
        <title>Transcriptomic and genomic resources for Thalictrum thalictroides and T. hernandezii: Facilitating candidate gene discovery in an emerging model plant lineage.</title>
        <authorList>
            <person name="Arias T."/>
            <person name="Riano-Pachon D.M."/>
            <person name="Di Stilio V.S."/>
        </authorList>
    </citation>
    <scope>NUCLEOTIDE SEQUENCE [LARGE SCALE GENOMIC DNA]</scope>
    <source>
        <strain evidence="2">cv. WT478/WT964</strain>
        <tissue evidence="1">Leaves</tissue>
    </source>
</reference>
<evidence type="ECO:0000313" key="2">
    <source>
        <dbReference type="Proteomes" id="UP000554482"/>
    </source>
</evidence>
<gene>
    <name evidence="1" type="ORF">FRX31_005909</name>
</gene>
<accession>A0A7J6X3X8</accession>
<dbReference type="AlphaFoldDB" id="A0A7J6X3X8"/>
<dbReference type="OrthoDB" id="1751480at2759"/>
<sequence length="115" mass="13349">MGVALCSEPNALWRKLIQSKYGTGDQDWWPRKVRSAHGVGFCKGVMTVADEVFKGIECNLGDGRNIRFWKDIWCQEHALAERFPRLYMLSVLKHGVVAEFWELNGNVFSWNFNFH</sequence>
<evidence type="ECO:0000313" key="1">
    <source>
        <dbReference type="EMBL" id="KAF5204489.1"/>
    </source>
</evidence>
<organism evidence="1 2">
    <name type="scientific">Thalictrum thalictroides</name>
    <name type="common">Rue-anemone</name>
    <name type="synonym">Anemone thalictroides</name>
    <dbReference type="NCBI Taxonomy" id="46969"/>
    <lineage>
        <taxon>Eukaryota</taxon>
        <taxon>Viridiplantae</taxon>
        <taxon>Streptophyta</taxon>
        <taxon>Embryophyta</taxon>
        <taxon>Tracheophyta</taxon>
        <taxon>Spermatophyta</taxon>
        <taxon>Magnoliopsida</taxon>
        <taxon>Ranunculales</taxon>
        <taxon>Ranunculaceae</taxon>
        <taxon>Thalictroideae</taxon>
        <taxon>Thalictrum</taxon>
    </lineage>
</organism>
<dbReference type="PANTHER" id="PTHR36617:SF15">
    <property type="entry name" value="REVERSE TRANSCRIPTASE ZINC-BINDING DOMAIN-CONTAINING PROTEIN"/>
    <property type="match status" value="1"/>
</dbReference>
<dbReference type="PANTHER" id="PTHR36617">
    <property type="entry name" value="PROTEIN, PUTATIVE-RELATED"/>
    <property type="match status" value="1"/>
</dbReference>
<protein>
    <submittedName>
        <fullName evidence="1">Uncharacterized protein</fullName>
    </submittedName>
</protein>
<keyword evidence="2" id="KW-1185">Reference proteome</keyword>
<dbReference type="Proteomes" id="UP000554482">
    <property type="component" value="Unassembled WGS sequence"/>
</dbReference>
<comment type="caution">
    <text evidence="1">The sequence shown here is derived from an EMBL/GenBank/DDBJ whole genome shotgun (WGS) entry which is preliminary data.</text>
</comment>
<dbReference type="EMBL" id="JABWDY010005351">
    <property type="protein sequence ID" value="KAF5204489.1"/>
    <property type="molecule type" value="Genomic_DNA"/>
</dbReference>
<proteinExistence type="predicted"/>